<evidence type="ECO:0000256" key="2">
    <source>
        <dbReference type="ARBA" id="ARBA00026247"/>
    </source>
</evidence>
<keyword evidence="1 4" id="KW-0963">Cytoplasm</keyword>
<evidence type="ECO:0000313" key="7">
    <source>
        <dbReference type="Proteomes" id="UP000266188"/>
    </source>
</evidence>
<sequence>MADFSAVAQQFVQFYYQTFDTARQNLAGLYRNESMLTFETNSVQGVQAIIEKLTSLPFEKVQHQIATLDAQPSSDKGGILVMVTGALLVDQEQKPMSYTQTFQLLPDGQGSYFVLNDIFRLIYAA</sequence>
<keyword evidence="4" id="KW-0813">Transport</keyword>
<dbReference type="Pfam" id="PF02136">
    <property type="entry name" value="NTF2"/>
    <property type="match status" value="1"/>
</dbReference>
<dbReference type="OrthoDB" id="6507044at2759"/>
<dbReference type="InterPro" id="IPR002075">
    <property type="entry name" value="NTF2_dom"/>
</dbReference>
<evidence type="ECO:0000256" key="4">
    <source>
        <dbReference type="RuleBase" id="RU369002"/>
    </source>
</evidence>
<comment type="function">
    <text evidence="4">Has a role in nuclear-cytoplasmic transport of proteins and mRNAs.</text>
</comment>
<dbReference type="InterPro" id="IPR018222">
    <property type="entry name" value="Nuclear_transport_factor_2_euk"/>
</dbReference>
<protein>
    <recommendedName>
        <fullName evidence="2 4">Nuclear transport factor 2</fullName>
        <shortName evidence="4">NTF-2</shortName>
    </recommendedName>
</protein>
<dbReference type="PANTHER" id="PTHR12612">
    <property type="entry name" value="NUCLEAR TRANSPORT FACTOR 2"/>
    <property type="match status" value="1"/>
</dbReference>
<keyword evidence="4" id="KW-0653">Protein transport</keyword>
<comment type="subcellular location">
    <subcellularLocation>
        <location evidence="4">Cytoplasm</location>
    </subcellularLocation>
    <subcellularLocation>
        <location evidence="4">Nucleus</location>
    </subcellularLocation>
</comment>
<dbReference type="InterPro" id="IPR045875">
    <property type="entry name" value="NTF2"/>
</dbReference>
<gene>
    <name evidence="6" type="ORF">PHISCL_06729</name>
</gene>
<dbReference type="PROSITE" id="PS50177">
    <property type="entry name" value="NTF2_DOMAIN"/>
    <property type="match status" value="1"/>
</dbReference>
<evidence type="ECO:0000256" key="3">
    <source>
        <dbReference type="ARBA" id="ARBA00053082"/>
    </source>
</evidence>
<dbReference type="GO" id="GO:0005635">
    <property type="term" value="C:nuclear envelope"/>
    <property type="evidence" value="ECO:0007669"/>
    <property type="project" value="UniProtKB-ARBA"/>
</dbReference>
<dbReference type="EMBL" id="MVGC01000265">
    <property type="protein sequence ID" value="RJE20936.1"/>
    <property type="molecule type" value="Genomic_DNA"/>
</dbReference>
<dbReference type="AlphaFoldDB" id="A0A3A2ZDB3"/>
<accession>A0A3A2ZDB3</accession>
<feature type="domain" description="NTF2" evidence="5">
    <location>
        <begin position="7"/>
        <end position="121"/>
    </location>
</feature>
<dbReference type="Gene3D" id="3.10.450.50">
    <property type="match status" value="1"/>
</dbReference>
<reference evidence="7" key="1">
    <citation type="submission" date="2017-02" db="EMBL/GenBank/DDBJ databases">
        <authorList>
            <person name="Tafer H."/>
            <person name="Lopandic K."/>
        </authorList>
    </citation>
    <scope>NUCLEOTIDE SEQUENCE [LARGE SCALE GENOMIC DNA]</scope>
    <source>
        <strain evidence="7">CBS 366.77</strain>
    </source>
</reference>
<comment type="function">
    <text evidence="3">Facilitates protein transport into the nucleus. Could be part of a multicomponent system of cytosolic factors that assemble at the pore complex during nuclear import.</text>
</comment>
<dbReference type="FunFam" id="3.10.450.50:FF:000005">
    <property type="entry name" value="Nuclear transport factor 2"/>
    <property type="match status" value="1"/>
</dbReference>
<proteinExistence type="predicted"/>
<keyword evidence="4" id="KW-0539">Nucleus</keyword>
<dbReference type="CDD" id="cd00780">
    <property type="entry name" value="NTF2"/>
    <property type="match status" value="1"/>
</dbReference>
<dbReference type="GO" id="GO:0005737">
    <property type="term" value="C:cytoplasm"/>
    <property type="evidence" value="ECO:0007669"/>
    <property type="project" value="UniProtKB-SubCell"/>
</dbReference>
<dbReference type="SUPFAM" id="SSF54427">
    <property type="entry name" value="NTF2-like"/>
    <property type="match status" value="1"/>
</dbReference>
<dbReference type="InterPro" id="IPR032710">
    <property type="entry name" value="NTF2-like_dom_sf"/>
</dbReference>
<dbReference type="STRING" id="2070753.A0A3A2ZDB3"/>
<organism evidence="6 7">
    <name type="scientific">Aspergillus sclerotialis</name>
    <dbReference type="NCBI Taxonomy" id="2070753"/>
    <lineage>
        <taxon>Eukaryota</taxon>
        <taxon>Fungi</taxon>
        <taxon>Dikarya</taxon>
        <taxon>Ascomycota</taxon>
        <taxon>Pezizomycotina</taxon>
        <taxon>Eurotiomycetes</taxon>
        <taxon>Eurotiomycetidae</taxon>
        <taxon>Eurotiales</taxon>
        <taxon>Aspergillaceae</taxon>
        <taxon>Aspergillus</taxon>
        <taxon>Aspergillus subgen. Polypaecilum</taxon>
    </lineage>
</organism>
<dbReference type="GO" id="GO:0051028">
    <property type="term" value="P:mRNA transport"/>
    <property type="evidence" value="ECO:0007669"/>
    <property type="project" value="UniProtKB-UniRule"/>
</dbReference>
<dbReference type="GO" id="GO:0006606">
    <property type="term" value="P:protein import into nucleus"/>
    <property type="evidence" value="ECO:0007669"/>
    <property type="project" value="UniProtKB-ARBA"/>
</dbReference>
<evidence type="ECO:0000259" key="5">
    <source>
        <dbReference type="PROSITE" id="PS50177"/>
    </source>
</evidence>
<evidence type="ECO:0000256" key="1">
    <source>
        <dbReference type="ARBA" id="ARBA00022490"/>
    </source>
</evidence>
<dbReference type="Proteomes" id="UP000266188">
    <property type="component" value="Unassembled WGS sequence"/>
</dbReference>
<evidence type="ECO:0000313" key="6">
    <source>
        <dbReference type="EMBL" id="RJE20936.1"/>
    </source>
</evidence>
<keyword evidence="7" id="KW-1185">Reference proteome</keyword>
<comment type="caution">
    <text evidence="6">The sequence shown here is derived from an EMBL/GenBank/DDBJ whole genome shotgun (WGS) entry which is preliminary data.</text>
</comment>
<name>A0A3A2ZDB3_9EURO</name>